<dbReference type="AlphaFoldDB" id="F2U3R5"/>
<dbReference type="Proteomes" id="UP000007799">
    <property type="component" value="Unassembled WGS sequence"/>
</dbReference>
<dbReference type="KEGG" id="sre:PTSG_02929"/>
<dbReference type="GeneID" id="16077027"/>
<dbReference type="InterPro" id="IPR055268">
    <property type="entry name" value="PCB-like"/>
</dbReference>
<dbReference type="Gene3D" id="3.30.470.20">
    <property type="entry name" value="ATP-grasp fold, B domain"/>
    <property type="match status" value="1"/>
</dbReference>
<feature type="region of interest" description="Disordered" evidence="1">
    <location>
        <begin position="131"/>
        <end position="158"/>
    </location>
</feature>
<feature type="compositionally biased region" description="Basic and acidic residues" evidence="1">
    <location>
        <begin position="461"/>
        <end position="471"/>
    </location>
</feature>
<dbReference type="EMBL" id="GL832960">
    <property type="protein sequence ID" value="EGD82259.1"/>
    <property type="molecule type" value="Genomic_DNA"/>
</dbReference>
<feature type="domain" description="Carbamoyl phosphate synthase ATP-binding" evidence="2">
    <location>
        <begin position="79"/>
        <end position="86"/>
    </location>
</feature>
<dbReference type="GO" id="GO:0005737">
    <property type="term" value="C:cytoplasm"/>
    <property type="evidence" value="ECO:0007669"/>
    <property type="project" value="TreeGrafter"/>
</dbReference>
<dbReference type="PANTHER" id="PTHR43778:SF2">
    <property type="entry name" value="PYRUVATE CARBOXYLASE, MITOCHONDRIAL"/>
    <property type="match status" value="1"/>
</dbReference>
<sequence>MTCSCKATVAAYLTFNDVVRIAKEQKVIVVVEIAPAPRLPSDVRQQPCQNAVAIGHSLNHCNAGTVEFLVDTPDGRHNFMEVNPRIQVAEMMIELEQDTIPPCGFSIKARITTKDPLNDFLAPIQRYDPFTRQPAVGHEPEPYTTAAPPPAHGEDDEAALGPFDVLVHHTGMLELVRALLGKQQGVISITPLDEHQGQVARVSCATRDVGERVLREMTNFPIGQVQLTARRDPDCPSWTADELWSVWVEPVSEGLEEVLPSLAKANGGFHSHTYKPDGNRFRGTFRFVSRESAELMVRLYDQREVLDTKLNVFPDPKAKNWKSKGQGLHATLERAGVNFQSLQVFPDLRCASVDVVADSEEAGGACRLEARQAPLHRIVVTCTPHSKPTTGRDIVQAFETNFGSTAKLVPIPQSLKDTLSHIQPFANTRLAEPEQEQREEQQQGGGGSEAHDAVAMPNAVHDPHQYKKDGDAGSDSSKSSVTSPETTLQRMFVLETTDTRAAHACVCMMQFATSVSHKFVARLCYPNDVHVVVLDPKLGGLLSDLVDAFNKRSVAKDLDVLAAATTNNRNCFTGSTAVLVWSQAMLLASFLAPAFHPFARSDRVLGDDKIMEHVLNDYGFKLVRFPTLGLLPYASTVHGAMRDVEYVRPPPVTSTPPIASPVAPQQALIHTRDLDGAMLLEYSLERGLGYINSTVGAHIKSQTTISVTGIQCRFLDSQLLELARKFRVYVRKPSAEDRDACASSGMQRQLTAFDNAVQDTLKEYLHHVLGLPVIDTSHVPEMSEADVTFLKRKLFNYLTKASRTLCRKQGRRGALRCATGRDWRAH</sequence>
<name>F2U3R5_SALR5</name>
<dbReference type="eggNOG" id="KOG0369">
    <property type="taxonomic scope" value="Eukaryota"/>
</dbReference>
<reference evidence="3" key="1">
    <citation type="submission" date="2009-08" db="EMBL/GenBank/DDBJ databases">
        <title>Annotation of Salpingoeca rosetta.</title>
        <authorList>
            <consortium name="The Broad Institute Genome Sequencing Platform"/>
            <person name="Russ C."/>
            <person name="Cuomo C."/>
            <person name="Burger G."/>
            <person name="Gray M.W."/>
            <person name="Holland P.W.H."/>
            <person name="King N."/>
            <person name="Lang F.B.F."/>
            <person name="Roger A.J."/>
            <person name="Ruiz-Trillo I."/>
            <person name="Young S.K."/>
            <person name="Zeng Q."/>
            <person name="Gargeya S."/>
            <person name="Alvarado L."/>
            <person name="Berlin A."/>
            <person name="Chapman S.B."/>
            <person name="Chen Z."/>
            <person name="Freedman E."/>
            <person name="Gellesch M."/>
            <person name="Goldberg J."/>
            <person name="Griggs A."/>
            <person name="Gujja S."/>
            <person name="Heilman E."/>
            <person name="Heiman D."/>
            <person name="Howarth C."/>
            <person name="Mehta T."/>
            <person name="Neiman D."/>
            <person name="Pearson M."/>
            <person name="Roberts A."/>
            <person name="Saif S."/>
            <person name="Shea T."/>
            <person name="Shenoy N."/>
            <person name="Sisk P."/>
            <person name="Stolte C."/>
            <person name="Sykes S."/>
            <person name="White J."/>
            <person name="Yandava C."/>
            <person name="Haas B."/>
            <person name="Nusbaum C."/>
            <person name="Birren B."/>
        </authorList>
    </citation>
    <scope>NUCLEOTIDE SEQUENCE [LARGE SCALE GENOMIC DNA]</scope>
    <source>
        <strain evidence="3">ATCC 50818</strain>
    </source>
</reference>
<gene>
    <name evidence="3" type="ORF">PTSG_02929</name>
</gene>
<evidence type="ECO:0000259" key="2">
    <source>
        <dbReference type="PROSITE" id="PS00867"/>
    </source>
</evidence>
<dbReference type="GO" id="GO:0006094">
    <property type="term" value="P:gluconeogenesis"/>
    <property type="evidence" value="ECO:0007669"/>
    <property type="project" value="TreeGrafter"/>
</dbReference>
<proteinExistence type="predicted"/>
<evidence type="ECO:0000256" key="1">
    <source>
        <dbReference type="SAM" id="MobiDB-lite"/>
    </source>
</evidence>
<dbReference type="STRING" id="946362.F2U3R5"/>
<dbReference type="Pfam" id="PF02786">
    <property type="entry name" value="CPSase_L_D2"/>
    <property type="match status" value="1"/>
</dbReference>
<dbReference type="PROSITE" id="PS00867">
    <property type="entry name" value="CPSASE_2"/>
    <property type="match status" value="1"/>
</dbReference>
<organism evidence="4">
    <name type="scientific">Salpingoeca rosetta (strain ATCC 50818 / BSB-021)</name>
    <dbReference type="NCBI Taxonomy" id="946362"/>
    <lineage>
        <taxon>Eukaryota</taxon>
        <taxon>Choanoflagellata</taxon>
        <taxon>Craspedida</taxon>
        <taxon>Salpingoecidae</taxon>
        <taxon>Salpingoeca</taxon>
    </lineage>
</organism>
<dbReference type="RefSeq" id="XP_004996442.1">
    <property type="nucleotide sequence ID" value="XM_004996385.1"/>
</dbReference>
<evidence type="ECO:0000313" key="4">
    <source>
        <dbReference type="Proteomes" id="UP000007799"/>
    </source>
</evidence>
<dbReference type="GO" id="GO:0005524">
    <property type="term" value="F:ATP binding"/>
    <property type="evidence" value="ECO:0007669"/>
    <property type="project" value="InterPro"/>
</dbReference>
<feature type="compositionally biased region" description="Basic and acidic residues" evidence="1">
    <location>
        <begin position="431"/>
        <end position="441"/>
    </location>
</feature>
<feature type="region of interest" description="Disordered" evidence="1">
    <location>
        <begin position="428"/>
        <end position="484"/>
    </location>
</feature>
<dbReference type="GO" id="GO:0004736">
    <property type="term" value="F:pyruvate carboxylase activity"/>
    <property type="evidence" value="ECO:0007669"/>
    <property type="project" value="TreeGrafter"/>
</dbReference>
<dbReference type="InterPro" id="IPR005479">
    <property type="entry name" value="CPAse_ATP-bd"/>
</dbReference>
<dbReference type="SUPFAM" id="SSF56059">
    <property type="entry name" value="Glutathione synthetase ATP-binding domain-like"/>
    <property type="match status" value="1"/>
</dbReference>
<evidence type="ECO:0000313" key="3">
    <source>
        <dbReference type="EMBL" id="EGD82259.1"/>
    </source>
</evidence>
<keyword evidence="4" id="KW-1185">Reference proteome</keyword>
<dbReference type="InParanoid" id="F2U3R5"/>
<dbReference type="PANTHER" id="PTHR43778">
    <property type="entry name" value="PYRUVATE CARBOXYLASE"/>
    <property type="match status" value="1"/>
</dbReference>
<accession>F2U3R5</accession>
<protein>
    <recommendedName>
        <fullName evidence="2">Carbamoyl phosphate synthase ATP-binding domain-containing protein</fullName>
    </recommendedName>
</protein>